<proteinExistence type="inferred from homology"/>
<dbReference type="InterPro" id="IPR039859">
    <property type="entry name" value="PFA4/ZDH16/20/ERF2-like"/>
</dbReference>
<dbReference type="EC" id="2.3.1.225" evidence="7"/>
<comment type="domain">
    <text evidence="7">The DHHC domain is required for palmitoyltransferase activity.</text>
</comment>
<dbReference type="EMBL" id="JADAQX010000077">
    <property type="protein sequence ID" value="KAF8822162.1"/>
    <property type="molecule type" value="Genomic_DNA"/>
</dbReference>
<comment type="catalytic activity">
    <reaction evidence="7">
        <text>L-cysteinyl-[protein] + hexadecanoyl-CoA = S-hexadecanoyl-L-cysteinyl-[protein] + CoA</text>
        <dbReference type="Rhea" id="RHEA:36683"/>
        <dbReference type="Rhea" id="RHEA-COMP:10131"/>
        <dbReference type="Rhea" id="RHEA-COMP:11032"/>
        <dbReference type="ChEBI" id="CHEBI:29950"/>
        <dbReference type="ChEBI" id="CHEBI:57287"/>
        <dbReference type="ChEBI" id="CHEBI:57379"/>
        <dbReference type="ChEBI" id="CHEBI:74151"/>
        <dbReference type="EC" id="2.3.1.225"/>
    </reaction>
</comment>
<dbReference type="PROSITE" id="PS50216">
    <property type="entry name" value="DHHC"/>
    <property type="match status" value="1"/>
</dbReference>
<evidence type="ECO:0000256" key="4">
    <source>
        <dbReference type="ARBA" id="ARBA00022989"/>
    </source>
</evidence>
<accession>A0ABQ7JDQ8</accession>
<feature type="transmembrane region" description="Helical" evidence="7">
    <location>
        <begin position="191"/>
        <end position="219"/>
    </location>
</feature>
<comment type="similarity">
    <text evidence="7">Belongs to the DHHC palmitoyltransferase family.</text>
</comment>
<evidence type="ECO:0000313" key="9">
    <source>
        <dbReference type="EMBL" id="KAF8822162.1"/>
    </source>
</evidence>
<dbReference type="Pfam" id="PF01529">
    <property type="entry name" value="DHHC"/>
    <property type="match status" value="1"/>
</dbReference>
<keyword evidence="10" id="KW-1185">Reference proteome</keyword>
<gene>
    <name evidence="9" type="ORF">IE077_000907</name>
</gene>
<evidence type="ECO:0000313" key="10">
    <source>
        <dbReference type="Proteomes" id="UP000823046"/>
    </source>
</evidence>
<organism evidence="9 10">
    <name type="scientific">Cardiosporidium cionae</name>
    <dbReference type="NCBI Taxonomy" id="476202"/>
    <lineage>
        <taxon>Eukaryota</taxon>
        <taxon>Sar</taxon>
        <taxon>Alveolata</taxon>
        <taxon>Apicomplexa</taxon>
        <taxon>Aconoidasida</taxon>
        <taxon>Nephromycida</taxon>
        <taxon>Cardiosporidium</taxon>
    </lineage>
</organism>
<sequence length="293" mass="33680">DATFNGPHEEFYRKNGFSYPLQLFQIVTWVTFVALILFFILVLLPSLHIIWQLVTGIILGISAVVIFATCYISTITNPIDPLSKIVRKIDEAEIDKQNLVECNCCGWVDKNSKHCRVCNKCVLAFDHHCMWINNCVGSKNYKAFFALLCTVTIFSLIITTLSAWIIIKQLTTGTVASLWIMWYGWWNAPAAYIFCSITIVLALPILILVVELLVLHIYLTIKKLSTHDYIIQRIQEVIPDKNNRRKKPLRICTDNIVINKKKITHSAKIISGNLYQKYKSIELQYMHNISKNI</sequence>
<evidence type="ECO:0000256" key="5">
    <source>
        <dbReference type="ARBA" id="ARBA00023136"/>
    </source>
</evidence>
<dbReference type="PANTHER" id="PTHR22883">
    <property type="entry name" value="ZINC FINGER DHHC DOMAIN CONTAINING PROTEIN"/>
    <property type="match status" value="1"/>
</dbReference>
<keyword evidence="5 7" id="KW-0472">Membrane</keyword>
<evidence type="ECO:0000256" key="6">
    <source>
        <dbReference type="ARBA" id="ARBA00023315"/>
    </source>
</evidence>
<keyword evidence="6 7" id="KW-0012">Acyltransferase</keyword>
<feature type="domain" description="Palmitoyltransferase DHHC" evidence="8">
    <location>
        <begin position="102"/>
        <end position="231"/>
    </location>
</feature>
<dbReference type="InterPro" id="IPR001594">
    <property type="entry name" value="Palmitoyltrfase_DHHC"/>
</dbReference>
<keyword evidence="4 7" id="KW-1133">Transmembrane helix</keyword>
<dbReference type="PANTHER" id="PTHR22883:SF203">
    <property type="entry name" value="PALMITOYLTRANSFERASE"/>
    <property type="match status" value="1"/>
</dbReference>
<protein>
    <recommendedName>
        <fullName evidence="7">Palmitoyltransferase</fullName>
        <ecNumber evidence="7">2.3.1.225</ecNumber>
    </recommendedName>
</protein>
<evidence type="ECO:0000256" key="1">
    <source>
        <dbReference type="ARBA" id="ARBA00004141"/>
    </source>
</evidence>
<dbReference type="Proteomes" id="UP000823046">
    <property type="component" value="Unassembled WGS sequence"/>
</dbReference>
<comment type="caution">
    <text evidence="9">The sequence shown here is derived from an EMBL/GenBank/DDBJ whole genome shotgun (WGS) entry which is preliminary data.</text>
</comment>
<name>A0ABQ7JDQ8_9APIC</name>
<keyword evidence="3 7" id="KW-0812">Transmembrane</keyword>
<evidence type="ECO:0000256" key="7">
    <source>
        <dbReference type="RuleBase" id="RU079119"/>
    </source>
</evidence>
<evidence type="ECO:0000256" key="3">
    <source>
        <dbReference type="ARBA" id="ARBA00022692"/>
    </source>
</evidence>
<keyword evidence="2 7" id="KW-0808">Transferase</keyword>
<feature type="transmembrane region" description="Helical" evidence="7">
    <location>
        <begin position="23"/>
        <end position="43"/>
    </location>
</feature>
<evidence type="ECO:0000256" key="2">
    <source>
        <dbReference type="ARBA" id="ARBA00022679"/>
    </source>
</evidence>
<reference evidence="9 10" key="1">
    <citation type="journal article" date="2020" name="bioRxiv">
        <title>Metabolic contributions of an alphaproteobacterial endosymbiont in the apicomplexan Cardiosporidium cionae.</title>
        <authorList>
            <person name="Hunter E.S."/>
            <person name="Paight C.J."/>
            <person name="Lane C.E."/>
        </authorList>
    </citation>
    <scope>NUCLEOTIDE SEQUENCE [LARGE SCALE GENOMIC DNA]</scope>
    <source>
        <strain evidence="9">ESH_2018</strain>
    </source>
</reference>
<feature type="transmembrane region" description="Helical" evidence="7">
    <location>
        <begin position="49"/>
        <end position="72"/>
    </location>
</feature>
<feature type="non-terminal residue" evidence="9">
    <location>
        <position position="1"/>
    </location>
</feature>
<feature type="transmembrane region" description="Helical" evidence="7">
    <location>
        <begin position="143"/>
        <end position="167"/>
    </location>
</feature>
<evidence type="ECO:0000259" key="8">
    <source>
        <dbReference type="Pfam" id="PF01529"/>
    </source>
</evidence>
<comment type="subcellular location">
    <subcellularLocation>
        <location evidence="1">Membrane</location>
        <topology evidence="1">Multi-pass membrane protein</topology>
    </subcellularLocation>
</comment>